<evidence type="ECO:0000313" key="3">
    <source>
        <dbReference type="Proteomes" id="UP000318307"/>
    </source>
</evidence>
<dbReference type="AlphaFoldDB" id="A0A562R1D5"/>
<evidence type="ECO:0000313" key="2">
    <source>
        <dbReference type="EMBL" id="TWI62250.1"/>
    </source>
</evidence>
<dbReference type="Gene3D" id="3.10.450.50">
    <property type="match status" value="1"/>
</dbReference>
<name>A0A562R1D5_9BACT</name>
<dbReference type="GO" id="GO:0004683">
    <property type="term" value="F:calcium/calmodulin-dependent protein kinase activity"/>
    <property type="evidence" value="ECO:0007669"/>
    <property type="project" value="InterPro"/>
</dbReference>
<dbReference type="Pfam" id="PF08332">
    <property type="entry name" value="CaMKII_AD"/>
    <property type="match status" value="1"/>
</dbReference>
<feature type="domain" description="Calcium/calmodulin-dependent protein kinase II association-domain" evidence="1">
    <location>
        <begin position="35"/>
        <end position="153"/>
    </location>
</feature>
<sequence>MKYFFVFAAVIVFSGCATFQSQKPHSMEACKESSREEIAALFDRWNFSLESGEPERVVENYAAESILLPTVSNKPRFTVAEKQDYFEHFLKKKPSGKIDLSHIELGCNMAIDSGLYTFTFKETGERVQGRYTFTYRWDGSDWRISSHHSSAMPEKP</sequence>
<dbReference type="RefSeq" id="WP_246118630.1">
    <property type="nucleotide sequence ID" value="NZ_VLLC01000061.1"/>
</dbReference>
<accession>A0A562R1D5</accession>
<dbReference type="SUPFAM" id="SSF54427">
    <property type="entry name" value="NTF2-like"/>
    <property type="match status" value="1"/>
</dbReference>
<dbReference type="PIRSF" id="PIRSF028470">
    <property type="entry name" value="UCP028470"/>
    <property type="match status" value="1"/>
</dbReference>
<organism evidence="2 3">
    <name type="scientific">Desulfobotulus alkaliphilus</name>
    <dbReference type="NCBI Taxonomy" id="622671"/>
    <lineage>
        <taxon>Bacteria</taxon>
        <taxon>Pseudomonadati</taxon>
        <taxon>Thermodesulfobacteriota</taxon>
        <taxon>Desulfobacteria</taxon>
        <taxon>Desulfobacterales</taxon>
        <taxon>Desulfobacteraceae</taxon>
        <taxon>Desulfobotulus</taxon>
    </lineage>
</organism>
<dbReference type="InterPro" id="IPR032710">
    <property type="entry name" value="NTF2-like_dom_sf"/>
</dbReference>
<keyword evidence="3" id="KW-1185">Reference proteome</keyword>
<protein>
    <submittedName>
        <fullName evidence="2">Uncharacterized protein (TIGR02246 family)</fullName>
    </submittedName>
</protein>
<dbReference type="PROSITE" id="PS51257">
    <property type="entry name" value="PROKAR_LIPOPROTEIN"/>
    <property type="match status" value="1"/>
</dbReference>
<reference evidence="2 3" key="1">
    <citation type="submission" date="2019-07" db="EMBL/GenBank/DDBJ databases">
        <title>Genome sequencing of 100 strains of the haloalkaliphilic chemolithoautotrophic sulfur-oxidizing bacterium Thioalkalivibrio.</title>
        <authorList>
            <person name="Muyzer G."/>
        </authorList>
    </citation>
    <scope>NUCLEOTIDE SEQUENCE [LARGE SCALE GENOMIC DNA]</scope>
    <source>
        <strain evidence="2 3">ASO4-4</strain>
    </source>
</reference>
<comment type="caution">
    <text evidence="2">The sequence shown here is derived from an EMBL/GenBank/DDBJ whole genome shotgun (WGS) entry which is preliminary data.</text>
</comment>
<proteinExistence type="predicted"/>
<gene>
    <name evidence="2" type="ORF">LZ24_03377</name>
</gene>
<dbReference type="InterPro" id="IPR016887">
    <property type="entry name" value="UCP028470_steroid_isom-rel"/>
</dbReference>
<dbReference type="GO" id="GO:0005516">
    <property type="term" value="F:calmodulin binding"/>
    <property type="evidence" value="ECO:0007669"/>
    <property type="project" value="InterPro"/>
</dbReference>
<evidence type="ECO:0000259" key="1">
    <source>
        <dbReference type="Pfam" id="PF08332"/>
    </source>
</evidence>
<dbReference type="InterPro" id="IPR013543">
    <property type="entry name" value="Ca/CaM-dep_prot_kinase-assoc"/>
</dbReference>
<dbReference type="Proteomes" id="UP000318307">
    <property type="component" value="Unassembled WGS sequence"/>
</dbReference>
<dbReference type="EMBL" id="VLLC01000061">
    <property type="protein sequence ID" value="TWI62250.1"/>
    <property type="molecule type" value="Genomic_DNA"/>
</dbReference>